<feature type="region of interest" description="Disordered" evidence="1">
    <location>
        <begin position="1"/>
        <end position="71"/>
    </location>
</feature>
<accession>A0A4R7V5Y2</accession>
<feature type="compositionally biased region" description="Basic residues" evidence="1">
    <location>
        <begin position="161"/>
        <end position="170"/>
    </location>
</feature>
<organism evidence="3 4">
    <name type="scientific">Actinophytocola oryzae</name>
    <dbReference type="NCBI Taxonomy" id="502181"/>
    <lineage>
        <taxon>Bacteria</taxon>
        <taxon>Bacillati</taxon>
        <taxon>Actinomycetota</taxon>
        <taxon>Actinomycetes</taxon>
        <taxon>Pseudonocardiales</taxon>
        <taxon>Pseudonocardiaceae</taxon>
    </lineage>
</organism>
<keyword evidence="2" id="KW-1133">Transmembrane helix</keyword>
<feature type="region of interest" description="Disordered" evidence="1">
    <location>
        <begin position="149"/>
        <end position="175"/>
    </location>
</feature>
<feature type="region of interest" description="Disordered" evidence="1">
    <location>
        <begin position="266"/>
        <end position="286"/>
    </location>
</feature>
<dbReference type="EMBL" id="SOCP01000013">
    <property type="protein sequence ID" value="TDV44888.1"/>
    <property type="molecule type" value="Genomic_DNA"/>
</dbReference>
<feature type="compositionally biased region" description="Polar residues" evidence="1">
    <location>
        <begin position="35"/>
        <end position="60"/>
    </location>
</feature>
<proteinExistence type="predicted"/>
<evidence type="ECO:0000256" key="1">
    <source>
        <dbReference type="SAM" id="MobiDB-lite"/>
    </source>
</evidence>
<name>A0A4R7V5Y2_9PSEU</name>
<keyword evidence="4" id="KW-1185">Reference proteome</keyword>
<feature type="transmembrane region" description="Helical" evidence="2">
    <location>
        <begin position="202"/>
        <end position="223"/>
    </location>
</feature>
<evidence type="ECO:0000256" key="2">
    <source>
        <dbReference type="SAM" id="Phobius"/>
    </source>
</evidence>
<evidence type="ECO:0000313" key="3">
    <source>
        <dbReference type="EMBL" id="TDV44888.1"/>
    </source>
</evidence>
<dbReference type="NCBIfam" id="NF037944">
    <property type="entry name" value="holin_2"/>
    <property type="match status" value="1"/>
</dbReference>
<gene>
    <name evidence="3" type="ORF">CLV71_113147</name>
</gene>
<evidence type="ECO:0000313" key="4">
    <source>
        <dbReference type="Proteomes" id="UP000294927"/>
    </source>
</evidence>
<comment type="caution">
    <text evidence="3">The sequence shown here is derived from an EMBL/GenBank/DDBJ whole genome shotgun (WGS) entry which is preliminary data.</text>
</comment>
<sequence length="286" mass="31798">MLKRLNPSPDKHPIVTRPPTTPRKSAGARMLRPNQLRSTPPTRSTFRPHTSASTAANRSPTPRARPTTYLGSARSVRFGSARSVRLPVLACFGRLRPSDPPAPAPRSPTANLPEPSSPNLWRPTRAPLRRPLRLPRCLPASVCRLAPHRPRFGPSPLRENAHRRGQRRPRPAYQSMYDPCEVDGRASYLHLTPTTVENVMSYLPALILVVVGFSVLVVVLVRVRRHVRAFNRAADDLMSHFGHESGTLKARLAAVQVAIRETRARVKRTPAAVPSNSRGRQEEDRG</sequence>
<protein>
    <submittedName>
        <fullName evidence="3">Uncharacterized protein</fullName>
    </submittedName>
</protein>
<keyword evidence="2" id="KW-0812">Transmembrane</keyword>
<dbReference type="Proteomes" id="UP000294927">
    <property type="component" value="Unassembled WGS sequence"/>
</dbReference>
<dbReference type="AlphaFoldDB" id="A0A4R7V5Y2"/>
<feature type="region of interest" description="Disordered" evidence="1">
    <location>
        <begin position="97"/>
        <end position="126"/>
    </location>
</feature>
<reference evidence="3 4" key="1">
    <citation type="submission" date="2019-03" db="EMBL/GenBank/DDBJ databases">
        <title>Genomic Encyclopedia of Archaeal and Bacterial Type Strains, Phase II (KMG-II): from individual species to whole genera.</title>
        <authorList>
            <person name="Goeker M."/>
        </authorList>
    </citation>
    <scope>NUCLEOTIDE SEQUENCE [LARGE SCALE GENOMIC DNA]</scope>
    <source>
        <strain evidence="3 4">DSM 45499</strain>
    </source>
</reference>
<keyword evidence="2" id="KW-0472">Membrane</keyword>
<dbReference type="RefSeq" id="WP_424923923.1">
    <property type="nucleotide sequence ID" value="NZ_SOCP01000013.1"/>
</dbReference>